<dbReference type="InterPro" id="IPR006110">
    <property type="entry name" value="Pol_omega/Rpo6/RPB6"/>
</dbReference>
<dbReference type="GO" id="GO:0006351">
    <property type="term" value="P:DNA-templated transcription"/>
    <property type="evidence" value="ECO:0007669"/>
    <property type="project" value="UniProtKB-UniRule"/>
</dbReference>
<dbReference type="AlphaFoldDB" id="A0AAU8HQ82"/>
<dbReference type="SUPFAM" id="SSF63562">
    <property type="entry name" value="RPB6/omega subunit-like"/>
    <property type="match status" value="1"/>
</dbReference>
<evidence type="ECO:0000256" key="7">
    <source>
        <dbReference type="ARBA" id="ARBA00023163"/>
    </source>
</evidence>
<dbReference type="HAMAP" id="MF_00366">
    <property type="entry name" value="RNApol_bact_RpoZ"/>
    <property type="match status" value="1"/>
</dbReference>
<dbReference type="GO" id="GO:0003899">
    <property type="term" value="F:DNA-directed RNA polymerase activity"/>
    <property type="evidence" value="ECO:0007669"/>
    <property type="project" value="UniProtKB-UniRule"/>
</dbReference>
<evidence type="ECO:0000256" key="1">
    <source>
        <dbReference type="ARBA" id="ARBA00006711"/>
    </source>
</evidence>
<dbReference type="PANTHER" id="PTHR34476:SF1">
    <property type="entry name" value="DNA-DIRECTED RNA POLYMERASE SUBUNIT OMEGA"/>
    <property type="match status" value="1"/>
</dbReference>
<dbReference type="InterPro" id="IPR036161">
    <property type="entry name" value="RPB6/omega-like_sf"/>
</dbReference>
<evidence type="ECO:0000313" key="11">
    <source>
        <dbReference type="EMBL" id="XCI27594.1"/>
    </source>
</evidence>
<proteinExistence type="inferred from homology"/>
<reference evidence="11" key="2">
    <citation type="submission" date="2024-06" db="EMBL/GenBank/DDBJ databases">
        <authorList>
            <person name="Petrova K.O."/>
            <person name="Toshchakov S.V."/>
            <person name="Boltjanskaja Y.V."/>
            <person name="Kevbrin V.V."/>
        </authorList>
    </citation>
    <scope>NUCLEOTIDE SEQUENCE</scope>
    <source>
        <strain evidence="11">Z-710</strain>
    </source>
</reference>
<dbReference type="Gene3D" id="3.90.940.10">
    <property type="match status" value="1"/>
</dbReference>
<dbReference type="SMART" id="SM01409">
    <property type="entry name" value="RNA_pol_Rpb6"/>
    <property type="match status" value="1"/>
</dbReference>
<evidence type="ECO:0000256" key="5">
    <source>
        <dbReference type="ARBA" id="ARBA00022679"/>
    </source>
</evidence>
<comment type="catalytic activity">
    <reaction evidence="9 10">
        <text>RNA(n) + a ribonucleoside 5'-triphosphate = RNA(n+1) + diphosphate</text>
        <dbReference type="Rhea" id="RHEA:21248"/>
        <dbReference type="Rhea" id="RHEA-COMP:14527"/>
        <dbReference type="Rhea" id="RHEA-COMP:17342"/>
        <dbReference type="ChEBI" id="CHEBI:33019"/>
        <dbReference type="ChEBI" id="CHEBI:61557"/>
        <dbReference type="ChEBI" id="CHEBI:140395"/>
        <dbReference type="EC" id="2.7.7.6"/>
    </reaction>
</comment>
<name>A0AAU8HQ82_9FIRM</name>
<evidence type="ECO:0000256" key="9">
    <source>
        <dbReference type="ARBA" id="ARBA00048552"/>
    </source>
</evidence>
<comment type="function">
    <text evidence="10">Promotes RNA polymerase assembly. Latches the N- and C-terminal regions of the beta' subunit thereby facilitating its interaction with the beta and alpha subunits.</text>
</comment>
<accession>A0AAU8HQ82</accession>
<dbReference type="GO" id="GO:0003677">
    <property type="term" value="F:DNA binding"/>
    <property type="evidence" value="ECO:0007669"/>
    <property type="project" value="UniProtKB-UniRule"/>
</dbReference>
<keyword evidence="6 10" id="KW-0548">Nucleotidyltransferase</keyword>
<organism evidence="11">
    <name type="scientific">Proteinivorax hydrogeniformans</name>
    <dbReference type="NCBI Taxonomy" id="1826727"/>
    <lineage>
        <taxon>Bacteria</taxon>
        <taxon>Bacillati</taxon>
        <taxon>Bacillota</taxon>
        <taxon>Clostridia</taxon>
        <taxon>Eubacteriales</taxon>
        <taxon>Proteinivoracaceae</taxon>
        <taxon>Proteinivorax</taxon>
    </lineage>
</organism>
<dbReference type="InterPro" id="IPR003716">
    <property type="entry name" value="DNA-dir_RNA_pol_omega"/>
</dbReference>
<gene>
    <name evidence="10 11" type="primary">rpoZ</name>
    <name evidence="11" type="ORF">PRVXH_001500</name>
</gene>
<keyword evidence="5 10" id="KW-0808">Transferase</keyword>
<evidence type="ECO:0000256" key="6">
    <source>
        <dbReference type="ARBA" id="ARBA00022695"/>
    </source>
</evidence>
<evidence type="ECO:0000256" key="10">
    <source>
        <dbReference type="HAMAP-Rule" id="MF_00366"/>
    </source>
</evidence>
<keyword evidence="4 10" id="KW-0240">DNA-directed RNA polymerase</keyword>
<protein>
    <recommendedName>
        <fullName evidence="3 10">DNA-directed RNA polymerase subunit omega</fullName>
        <shortName evidence="10">RNAP omega subunit</shortName>
        <ecNumber evidence="2 10">2.7.7.6</ecNumber>
    </recommendedName>
    <alternativeName>
        <fullName evidence="10">RNA polymerase omega subunit</fullName>
    </alternativeName>
    <alternativeName>
        <fullName evidence="8 10">Transcriptase subunit omega</fullName>
    </alternativeName>
</protein>
<dbReference type="NCBIfam" id="TIGR00690">
    <property type="entry name" value="rpoZ"/>
    <property type="match status" value="1"/>
</dbReference>
<comment type="subunit">
    <text evidence="10">The RNAP catalytic core consists of 2 alpha, 1 beta, 1 beta' and 1 omega subunit. When a sigma factor is associated with the core the holoenzyme is formed, which can initiate transcription.</text>
</comment>
<dbReference type="RefSeq" id="WP_353892172.1">
    <property type="nucleotide sequence ID" value="NZ_CP159485.1"/>
</dbReference>
<evidence type="ECO:0000256" key="8">
    <source>
        <dbReference type="ARBA" id="ARBA00029924"/>
    </source>
</evidence>
<sequence length="61" mass="7021">MIYPSIDDLLKKVDNKYALVVLAAKRSRELLLDSQEDMEEKNKKTVTIALEEVLDEKITVN</sequence>
<dbReference type="Pfam" id="PF01192">
    <property type="entry name" value="RNA_pol_Rpb6"/>
    <property type="match status" value="1"/>
</dbReference>
<evidence type="ECO:0000256" key="3">
    <source>
        <dbReference type="ARBA" id="ARBA00013725"/>
    </source>
</evidence>
<comment type="similarity">
    <text evidence="1 10">Belongs to the RNA polymerase subunit omega family.</text>
</comment>
<reference evidence="11" key="1">
    <citation type="journal article" date="2018" name="Antonie Van Leeuwenhoek">
        <title>Proteinivorax hydrogeniformans sp. nov., an anaerobic, haloalkaliphilic bacterium fermenting proteinaceous compounds with high hydrogen production.</title>
        <authorList>
            <person name="Boltyanskaya Y."/>
            <person name="Detkova E."/>
            <person name="Pimenov N."/>
            <person name="Kevbrin V."/>
        </authorList>
    </citation>
    <scope>NUCLEOTIDE SEQUENCE</scope>
    <source>
        <strain evidence="11">Z-710</strain>
    </source>
</reference>
<dbReference type="GO" id="GO:0000428">
    <property type="term" value="C:DNA-directed RNA polymerase complex"/>
    <property type="evidence" value="ECO:0007669"/>
    <property type="project" value="UniProtKB-KW"/>
</dbReference>
<dbReference type="EC" id="2.7.7.6" evidence="2 10"/>
<keyword evidence="7 10" id="KW-0804">Transcription</keyword>
<evidence type="ECO:0000256" key="2">
    <source>
        <dbReference type="ARBA" id="ARBA00012418"/>
    </source>
</evidence>
<dbReference type="EMBL" id="CP159485">
    <property type="protein sequence ID" value="XCI27594.1"/>
    <property type="molecule type" value="Genomic_DNA"/>
</dbReference>
<evidence type="ECO:0000256" key="4">
    <source>
        <dbReference type="ARBA" id="ARBA00022478"/>
    </source>
</evidence>
<dbReference type="PANTHER" id="PTHR34476">
    <property type="entry name" value="DNA-DIRECTED RNA POLYMERASE SUBUNIT OMEGA"/>
    <property type="match status" value="1"/>
</dbReference>